<evidence type="ECO:0008006" key="4">
    <source>
        <dbReference type="Google" id="ProtNLM"/>
    </source>
</evidence>
<accession>A0A1H9QP03</accession>
<reference evidence="2 3" key="1">
    <citation type="submission" date="2016-10" db="EMBL/GenBank/DDBJ databases">
        <authorList>
            <person name="de Groot N.N."/>
        </authorList>
    </citation>
    <scope>NUCLEOTIDE SEQUENCE [LARGE SCALE GENOMIC DNA]</scope>
    <source>
        <strain evidence="2 3">DSM 16859</strain>
    </source>
</reference>
<organism evidence="2 3">
    <name type="scientific">Propionibacterium cyclohexanicum</name>
    <dbReference type="NCBI Taxonomy" id="64702"/>
    <lineage>
        <taxon>Bacteria</taxon>
        <taxon>Bacillati</taxon>
        <taxon>Actinomycetota</taxon>
        <taxon>Actinomycetes</taxon>
        <taxon>Propionibacteriales</taxon>
        <taxon>Propionibacteriaceae</taxon>
        <taxon>Propionibacterium</taxon>
    </lineage>
</organism>
<dbReference type="RefSeq" id="WP_177170038.1">
    <property type="nucleotide sequence ID" value="NZ_FOGZ01000004.1"/>
</dbReference>
<keyword evidence="1" id="KW-0472">Membrane</keyword>
<gene>
    <name evidence="2" type="ORF">SAMN05443377_10434</name>
</gene>
<dbReference type="STRING" id="64702.SAMN05443377_10434"/>
<dbReference type="Pfam" id="PF14019">
    <property type="entry name" value="DUF4235"/>
    <property type="match status" value="1"/>
</dbReference>
<name>A0A1H9QP03_9ACTN</name>
<evidence type="ECO:0000313" key="2">
    <source>
        <dbReference type="EMBL" id="SER62236.1"/>
    </source>
</evidence>
<dbReference type="InterPro" id="IPR025329">
    <property type="entry name" value="DUF4235"/>
</dbReference>
<keyword evidence="1" id="KW-0812">Transmembrane</keyword>
<dbReference type="Proteomes" id="UP000198815">
    <property type="component" value="Unassembled WGS sequence"/>
</dbReference>
<proteinExistence type="predicted"/>
<feature type="transmembrane region" description="Helical" evidence="1">
    <location>
        <begin position="54"/>
        <end position="71"/>
    </location>
</feature>
<keyword evidence="3" id="KW-1185">Reference proteome</keyword>
<keyword evidence="1" id="KW-1133">Transmembrane helix</keyword>
<protein>
    <recommendedName>
        <fullName evidence="4">DUF4235 domain-containing protein</fullName>
    </recommendedName>
</protein>
<dbReference type="AlphaFoldDB" id="A0A1H9QP03"/>
<evidence type="ECO:0000313" key="3">
    <source>
        <dbReference type="Proteomes" id="UP000198815"/>
    </source>
</evidence>
<dbReference type="EMBL" id="FOGZ01000004">
    <property type="protein sequence ID" value="SER62236.1"/>
    <property type="molecule type" value="Genomic_DNA"/>
</dbReference>
<evidence type="ECO:0000256" key="1">
    <source>
        <dbReference type="SAM" id="Phobius"/>
    </source>
</evidence>
<sequence>MATPKNLQFKLLGAVASAGVALVGQRLLKGGWRRVTGEEPPDPSDPQVPATKAISWLILSTLLISVVQLLIQRKAARQTNPITKDRGSASAPFSV</sequence>